<accession>A0A9X8XF42</accession>
<dbReference type="RefSeq" id="WP_008087492.1">
    <property type="nucleotide sequence ID" value="NZ_CABEIX010000001.1"/>
</dbReference>
<proteinExistence type="predicted"/>
<dbReference type="EMBL" id="LS483361">
    <property type="protein sequence ID" value="SQF66310.1"/>
    <property type="molecule type" value="Genomic_DNA"/>
</dbReference>
<gene>
    <name evidence="1" type="ORF">NCTC6179_00470</name>
</gene>
<name>A0A9X8XF42_STREQ</name>
<dbReference type="Proteomes" id="UP000249571">
    <property type="component" value="Chromosome 1"/>
</dbReference>
<sequence length="60" mass="6992">MEKLTLKKEKENTATLPFFVGIDLHAQIKEISTETGIPMRRIIERMIRFSLDNLEIMEGD</sequence>
<protein>
    <submittedName>
        <fullName evidence="1">Uncharacterized protein</fullName>
    </submittedName>
</protein>
<evidence type="ECO:0000313" key="2">
    <source>
        <dbReference type="Proteomes" id="UP000249571"/>
    </source>
</evidence>
<organism evidence="1 2">
    <name type="scientific">Streptococcus dysgalactiae subsp. equisimilis</name>
    <name type="common">Streptococcus equisimilis</name>
    <dbReference type="NCBI Taxonomy" id="119602"/>
    <lineage>
        <taxon>Bacteria</taxon>
        <taxon>Bacillati</taxon>
        <taxon>Bacillota</taxon>
        <taxon>Bacilli</taxon>
        <taxon>Lactobacillales</taxon>
        <taxon>Streptococcaceae</taxon>
        <taxon>Streptococcus</taxon>
    </lineage>
</organism>
<reference evidence="1 2" key="1">
    <citation type="submission" date="2018-06" db="EMBL/GenBank/DDBJ databases">
        <authorList>
            <consortium name="Pathogen Informatics"/>
            <person name="Doyle S."/>
        </authorList>
    </citation>
    <scope>NUCLEOTIDE SEQUENCE [LARGE SCALE GENOMIC DNA]</scope>
    <source>
        <strain evidence="1 2">NCTC6179</strain>
    </source>
</reference>
<dbReference type="AlphaFoldDB" id="A0A9X8XF42"/>
<evidence type="ECO:0000313" key="1">
    <source>
        <dbReference type="EMBL" id="SQF66310.1"/>
    </source>
</evidence>